<dbReference type="EMBL" id="LDJK01000005">
    <property type="protein sequence ID" value="KRG77092.1"/>
    <property type="molecule type" value="Genomic_DNA"/>
</dbReference>
<dbReference type="PANTHER" id="PTHR40266">
    <property type="entry name" value="TOXIN HIGB-1"/>
    <property type="match status" value="1"/>
</dbReference>
<dbReference type="RefSeq" id="WP_057506943.1">
    <property type="nucleotide sequence ID" value="NZ_JANUEG010000013.1"/>
</dbReference>
<dbReference type="Pfam" id="PF05015">
    <property type="entry name" value="HigB-like_toxin"/>
    <property type="match status" value="1"/>
</dbReference>
<keyword evidence="2" id="KW-1185">Reference proteome</keyword>
<accession>A0A0R0DGZ6</accession>
<evidence type="ECO:0008006" key="3">
    <source>
        <dbReference type="Google" id="ProtNLM"/>
    </source>
</evidence>
<dbReference type="Gene3D" id="3.30.2310.20">
    <property type="entry name" value="RelE-like"/>
    <property type="match status" value="1"/>
</dbReference>
<gene>
    <name evidence="1" type="ORF">ABB28_01575</name>
</gene>
<evidence type="ECO:0000313" key="2">
    <source>
        <dbReference type="Proteomes" id="UP000051386"/>
    </source>
</evidence>
<protein>
    <recommendedName>
        <fullName evidence="3">Excinuclease ABC subunit A</fullName>
    </recommendedName>
</protein>
<comment type="caution">
    <text evidence="1">The sequence shown here is derived from an EMBL/GenBank/DDBJ whole genome shotgun (WGS) entry which is preliminary data.</text>
</comment>
<dbReference type="PANTHER" id="PTHR40266:SF2">
    <property type="entry name" value="TOXIN HIGB-1"/>
    <property type="match status" value="1"/>
</dbReference>
<dbReference type="AlphaFoldDB" id="A0A0R0DGZ6"/>
<dbReference type="PATRIC" id="fig|517011.3.peg.2080"/>
<dbReference type="InterPro" id="IPR007711">
    <property type="entry name" value="HigB-1"/>
</dbReference>
<sequence>MLKSFANKDTEQFAQGRRVKAWVNIERQIQRKLDYLKAAVELDDLRAPPGNRLEALKGDRNGQFSIRVNDQYRICFRWKGGDAYDVEVTDYH</sequence>
<name>A0A0R0DGZ6_9GAMM</name>
<reference evidence="1 2" key="1">
    <citation type="submission" date="2015-05" db="EMBL/GenBank/DDBJ databases">
        <title>Genome sequencing and analysis of members of genus Stenotrophomonas.</title>
        <authorList>
            <person name="Patil P.P."/>
            <person name="Midha S."/>
            <person name="Patil P.B."/>
        </authorList>
    </citation>
    <scope>NUCLEOTIDE SEQUENCE [LARGE SCALE GENOMIC DNA]</scope>
    <source>
        <strain evidence="1 2">DSM 21508</strain>
    </source>
</reference>
<dbReference type="InterPro" id="IPR035093">
    <property type="entry name" value="RelE/ParE_toxin_dom_sf"/>
</dbReference>
<dbReference type="SUPFAM" id="SSF143011">
    <property type="entry name" value="RelE-like"/>
    <property type="match status" value="1"/>
</dbReference>
<proteinExistence type="predicted"/>
<dbReference type="Proteomes" id="UP000051386">
    <property type="component" value="Unassembled WGS sequence"/>
</dbReference>
<organism evidence="1 2">
    <name type="scientific">Stenotrophomonas chelatiphaga</name>
    <dbReference type="NCBI Taxonomy" id="517011"/>
    <lineage>
        <taxon>Bacteria</taxon>
        <taxon>Pseudomonadati</taxon>
        <taxon>Pseudomonadota</taxon>
        <taxon>Gammaproteobacteria</taxon>
        <taxon>Lysobacterales</taxon>
        <taxon>Lysobacteraceae</taxon>
        <taxon>Stenotrophomonas</taxon>
    </lineage>
</organism>
<evidence type="ECO:0000313" key="1">
    <source>
        <dbReference type="EMBL" id="KRG77092.1"/>
    </source>
</evidence>